<comment type="caution">
    <text evidence="2">The sequence shown here is derived from an EMBL/GenBank/DDBJ whole genome shotgun (WGS) entry which is preliminary data.</text>
</comment>
<dbReference type="SMART" id="SM00966">
    <property type="entry name" value="SpoVT_AbrB"/>
    <property type="match status" value="1"/>
</dbReference>
<evidence type="ECO:0000313" key="2">
    <source>
        <dbReference type="EMBL" id="KER06815.1"/>
    </source>
</evidence>
<dbReference type="Pfam" id="PF04014">
    <property type="entry name" value="MazE_antitoxin"/>
    <property type="match status" value="1"/>
</dbReference>
<keyword evidence="3" id="KW-1185">Reference proteome</keyword>
<reference evidence="2 3" key="1">
    <citation type="submission" date="2014-06" db="EMBL/GenBank/DDBJ databases">
        <authorList>
            <person name="Ngugi D.K."/>
            <person name="Blom J."/>
            <person name="Alam I."/>
            <person name="Rashid M."/>
            <person name="Ba Alawi W."/>
            <person name="Zhang G."/>
            <person name="Hikmawan T."/>
            <person name="Guan Y."/>
            <person name="Antunes A."/>
            <person name="Siam R."/>
            <person name="Eldorry H."/>
            <person name="Bajic V."/>
            <person name="Stingl U."/>
        </authorList>
    </citation>
    <scope>NUCLEOTIDE SEQUENCE [LARGE SCALE GENOMIC DNA]</scope>
    <source>
        <strain evidence="2">SCGC AAA799-E16</strain>
    </source>
</reference>
<dbReference type="InterPro" id="IPR007159">
    <property type="entry name" value="SpoVT-AbrB_dom"/>
</dbReference>
<evidence type="ECO:0000313" key="3">
    <source>
        <dbReference type="Proteomes" id="UP000028027"/>
    </source>
</evidence>
<feature type="domain" description="SpoVT-AbrB" evidence="1">
    <location>
        <begin position="10"/>
        <end position="53"/>
    </location>
</feature>
<dbReference type="InterPro" id="IPR037914">
    <property type="entry name" value="SpoVT-AbrB_sf"/>
</dbReference>
<accession>A0A081S7B2</accession>
<dbReference type="SUPFAM" id="SSF89447">
    <property type="entry name" value="AbrB/MazE/MraZ-like"/>
    <property type="match status" value="1"/>
</dbReference>
<protein>
    <submittedName>
        <fullName evidence="2">AbrB family transcriptional regulator protein</fullName>
    </submittedName>
</protein>
<proteinExistence type="predicted"/>
<dbReference type="PATRIC" id="fig|1502292.3.peg.474"/>
<dbReference type="Gene3D" id="2.10.260.10">
    <property type="match status" value="1"/>
</dbReference>
<sequence length="53" mass="6108">MSIQENEVLVKITSAGTISIPKQFRKYMDIQKGEYIKLILGKDRLIVRKITIS</sequence>
<dbReference type="GO" id="GO:0003677">
    <property type="term" value="F:DNA binding"/>
    <property type="evidence" value="ECO:0007669"/>
    <property type="project" value="InterPro"/>
</dbReference>
<dbReference type="Proteomes" id="UP000028027">
    <property type="component" value="Unassembled WGS sequence"/>
</dbReference>
<evidence type="ECO:0000259" key="1">
    <source>
        <dbReference type="SMART" id="SM00966"/>
    </source>
</evidence>
<gene>
    <name evidence="2" type="ORF">AAA799E16_00542</name>
</gene>
<organism evidence="2 3">
    <name type="scientific">Marine Group I thaumarchaeote SCGC AAA799-E16</name>
    <dbReference type="NCBI Taxonomy" id="1502292"/>
    <lineage>
        <taxon>Archaea</taxon>
        <taxon>Nitrososphaerota</taxon>
        <taxon>Marine Group I</taxon>
    </lineage>
</organism>
<dbReference type="AlphaFoldDB" id="A0A081S7B2"/>
<name>A0A081S7B2_9ARCH</name>
<dbReference type="EMBL" id="JNVL01000005">
    <property type="protein sequence ID" value="KER06815.1"/>
    <property type="molecule type" value="Genomic_DNA"/>
</dbReference>
<dbReference type="NCBIfam" id="TIGR01439">
    <property type="entry name" value="lp_hng_hel_AbrB"/>
    <property type="match status" value="1"/>
</dbReference>